<evidence type="ECO:0000313" key="2">
    <source>
        <dbReference type="Proteomes" id="UP000828390"/>
    </source>
</evidence>
<reference evidence="1" key="1">
    <citation type="journal article" date="2019" name="bioRxiv">
        <title>The Genome of the Zebra Mussel, Dreissena polymorpha: A Resource for Invasive Species Research.</title>
        <authorList>
            <person name="McCartney M.A."/>
            <person name="Auch B."/>
            <person name="Kono T."/>
            <person name="Mallez S."/>
            <person name="Zhang Y."/>
            <person name="Obille A."/>
            <person name="Becker A."/>
            <person name="Abrahante J.E."/>
            <person name="Garbe J."/>
            <person name="Badalamenti J.P."/>
            <person name="Herman A."/>
            <person name="Mangelson H."/>
            <person name="Liachko I."/>
            <person name="Sullivan S."/>
            <person name="Sone E.D."/>
            <person name="Koren S."/>
            <person name="Silverstein K.A.T."/>
            <person name="Beckman K.B."/>
            <person name="Gohl D.M."/>
        </authorList>
    </citation>
    <scope>NUCLEOTIDE SEQUENCE</scope>
    <source>
        <strain evidence="1">Duluth1</strain>
        <tissue evidence="1">Whole animal</tissue>
    </source>
</reference>
<comment type="caution">
    <text evidence="1">The sequence shown here is derived from an EMBL/GenBank/DDBJ whole genome shotgun (WGS) entry which is preliminary data.</text>
</comment>
<reference evidence="1" key="2">
    <citation type="submission" date="2020-11" db="EMBL/GenBank/DDBJ databases">
        <authorList>
            <person name="McCartney M.A."/>
            <person name="Auch B."/>
            <person name="Kono T."/>
            <person name="Mallez S."/>
            <person name="Becker A."/>
            <person name="Gohl D.M."/>
            <person name="Silverstein K.A.T."/>
            <person name="Koren S."/>
            <person name="Bechman K.B."/>
            <person name="Herman A."/>
            <person name="Abrahante J.E."/>
            <person name="Garbe J."/>
        </authorList>
    </citation>
    <scope>NUCLEOTIDE SEQUENCE</scope>
    <source>
        <strain evidence="1">Duluth1</strain>
        <tissue evidence="1">Whole animal</tissue>
    </source>
</reference>
<gene>
    <name evidence="1" type="ORF">DPMN_045030</name>
</gene>
<accession>A0A9D4HZH8</accession>
<dbReference type="EMBL" id="JAIWYP010000011">
    <property type="protein sequence ID" value="KAH3738397.1"/>
    <property type="molecule type" value="Genomic_DNA"/>
</dbReference>
<sequence length="119" mass="13243">MTSLKASLKTDLDNSSKFKNELKQLSDAIHDIINEGKAELSFIASKKCLDKIKQSETYMEEYAVQEESLLTFQADIDIEQFVSKLSGQGTIVLSYPDQAFTVQGKSEYDVGIPSDSFSC</sequence>
<organism evidence="1 2">
    <name type="scientific">Dreissena polymorpha</name>
    <name type="common">Zebra mussel</name>
    <name type="synonym">Mytilus polymorpha</name>
    <dbReference type="NCBI Taxonomy" id="45954"/>
    <lineage>
        <taxon>Eukaryota</taxon>
        <taxon>Metazoa</taxon>
        <taxon>Spiralia</taxon>
        <taxon>Lophotrochozoa</taxon>
        <taxon>Mollusca</taxon>
        <taxon>Bivalvia</taxon>
        <taxon>Autobranchia</taxon>
        <taxon>Heteroconchia</taxon>
        <taxon>Euheterodonta</taxon>
        <taxon>Imparidentia</taxon>
        <taxon>Neoheterodontei</taxon>
        <taxon>Myida</taxon>
        <taxon>Dreissenoidea</taxon>
        <taxon>Dreissenidae</taxon>
        <taxon>Dreissena</taxon>
    </lineage>
</organism>
<protein>
    <submittedName>
        <fullName evidence="1">Uncharacterized protein</fullName>
    </submittedName>
</protein>
<name>A0A9D4HZH8_DREPO</name>
<evidence type="ECO:0000313" key="1">
    <source>
        <dbReference type="EMBL" id="KAH3738397.1"/>
    </source>
</evidence>
<dbReference type="AlphaFoldDB" id="A0A9D4HZH8"/>
<proteinExistence type="predicted"/>
<keyword evidence="2" id="KW-1185">Reference proteome</keyword>
<dbReference type="Proteomes" id="UP000828390">
    <property type="component" value="Unassembled WGS sequence"/>
</dbReference>